<dbReference type="PROSITE" id="PS50280">
    <property type="entry name" value="SET"/>
    <property type="match status" value="1"/>
</dbReference>
<feature type="domain" description="SET" evidence="1">
    <location>
        <begin position="1"/>
        <end position="260"/>
    </location>
</feature>
<dbReference type="OMA" id="YHEAICE"/>
<proteinExistence type="predicted"/>
<dbReference type="InterPro" id="IPR001214">
    <property type="entry name" value="SET_dom"/>
</dbReference>
<dbReference type="PANTHER" id="PTHR12197">
    <property type="entry name" value="HISTONE-LYSINE N-METHYLTRANSFERASE SMYD"/>
    <property type="match status" value="1"/>
</dbReference>
<dbReference type="Gramene" id="EFJ36038">
    <property type="protein sequence ID" value="EFJ36038"/>
    <property type="gene ID" value="SELMODRAFT_78536"/>
</dbReference>
<dbReference type="STRING" id="88036.D8QVC8"/>
<gene>
    <name evidence="2" type="ORF">SELMODRAFT_78536</name>
</gene>
<dbReference type="PANTHER" id="PTHR12197:SF298">
    <property type="entry name" value="HISTONE-LYSINE N-METHYLTRANSFERASE ATXR4"/>
    <property type="match status" value="1"/>
</dbReference>
<dbReference type="InterPro" id="IPR050869">
    <property type="entry name" value="H3K4_H4K5_MeTrfase"/>
</dbReference>
<name>D8QVC8_SELML</name>
<dbReference type="Gene3D" id="2.170.270.10">
    <property type="entry name" value="SET domain"/>
    <property type="match status" value="1"/>
</dbReference>
<dbReference type="GO" id="GO:0005634">
    <property type="term" value="C:nucleus"/>
    <property type="evidence" value="ECO:0000318"/>
    <property type="project" value="GO_Central"/>
</dbReference>
<accession>D8QVC8</accession>
<dbReference type="KEGG" id="smo:SELMODRAFT_78536"/>
<sequence length="290" mass="32799">PPIQVKLTETAGRGVFASRKIGAGDVILTEFPVISQPSPTNMGKVCWWCLKRFSLITKPFLQLESSWMAYCSQECTDLAKGCMDLENNRHWKEFHDYCRESNLRFPLLVKRLACMVATNMASFDVLDILYPPKTLTRCGIDSASTKCILFLRFFPSKRVRFSFDRLEVLSDSWYAGALSRIHLNTFRVETIATEITNLEAALVDSITGDDVVGSAVYILPSMFNHSCDANVNIYWRENAFAQLKALQPIEPGKELCITYIDASMGCEARRALLQDAYGFHCKCPRCLDND</sequence>
<dbReference type="HOGENOM" id="CLU_058310_0_0_1"/>
<dbReference type="Gene3D" id="6.10.140.2220">
    <property type="match status" value="1"/>
</dbReference>
<dbReference type="InParanoid" id="D8QVC8"/>
<evidence type="ECO:0000313" key="3">
    <source>
        <dbReference type="Proteomes" id="UP000001514"/>
    </source>
</evidence>
<dbReference type="SMART" id="SM00317">
    <property type="entry name" value="SET"/>
    <property type="match status" value="1"/>
</dbReference>
<dbReference type="InterPro" id="IPR046341">
    <property type="entry name" value="SET_dom_sf"/>
</dbReference>
<dbReference type="AlphaFoldDB" id="D8QVC8"/>
<reference evidence="2 3" key="1">
    <citation type="journal article" date="2011" name="Science">
        <title>The Selaginella genome identifies genetic changes associated with the evolution of vascular plants.</title>
        <authorList>
            <person name="Banks J.A."/>
            <person name="Nishiyama T."/>
            <person name="Hasebe M."/>
            <person name="Bowman J.L."/>
            <person name="Gribskov M."/>
            <person name="dePamphilis C."/>
            <person name="Albert V.A."/>
            <person name="Aono N."/>
            <person name="Aoyama T."/>
            <person name="Ambrose B.A."/>
            <person name="Ashton N.W."/>
            <person name="Axtell M.J."/>
            <person name="Barker E."/>
            <person name="Barker M.S."/>
            <person name="Bennetzen J.L."/>
            <person name="Bonawitz N.D."/>
            <person name="Chapple C."/>
            <person name="Cheng C."/>
            <person name="Correa L.G."/>
            <person name="Dacre M."/>
            <person name="DeBarry J."/>
            <person name="Dreyer I."/>
            <person name="Elias M."/>
            <person name="Engstrom E.M."/>
            <person name="Estelle M."/>
            <person name="Feng L."/>
            <person name="Finet C."/>
            <person name="Floyd S.K."/>
            <person name="Frommer W.B."/>
            <person name="Fujita T."/>
            <person name="Gramzow L."/>
            <person name="Gutensohn M."/>
            <person name="Harholt J."/>
            <person name="Hattori M."/>
            <person name="Heyl A."/>
            <person name="Hirai T."/>
            <person name="Hiwatashi Y."/>
            <person name="Ishikawa M."/>
            <person name="Iwata M."/>
            <person name="Karol K.G."/>
            <person name="Koehler B."/>
            <person name="Kolukisaoglu U."/>
            <person name="Kubo M."/>
            <person name="Kurata T."/>
            <person name="Lalonde S."/>
            <person name="Li K."/>
            <person name="Li Y."/>
            <person name="Litt A."/>
            <person name="Lyons E."/>
            <person name="Manning G."/>
            <person name="Maruyama T."/>
            <person name="Michael T.P."/>
            <person name="Mikami K."/>
            <person name="Miyazaki S."/>
            <person name="Morinaga S."/>
            <person name="Murata T."/>
            <person name="Mueller-Roeber B."/>
            <person name="Nelson D.R."/>
            <person name="Obara M."/>
            <person name="Oguri Y."/>
            <person name="Olmstead R.G."/>
            <person name="Onodera N."/>
            <person name="Petersen B.L."/>
            <person name="Pils B."/>
            <person name="Prigge M."/>
            <person name="Rensing S.A."/>
            <person name="Riano-Pachon D.M."/>
            <person name="Roberts A.W."/>
            <person name="Sato Y."/>
            <person name="Scheller H.V."/>
            <person name="Schulz B."/>
            <person name="Schulz C."/>
            <person name="Shakirov E.V."/>
            <person name="Shibagaki N."/>
            <person name="Shinohara N."/>
            <person name="Shippen D.E."/>
            <person name="Soerensen I."/>
            <person name="Sotooka R."/>
            <person name="Sugimoto N."/>
            <person name="Sugita M."/>
            <person name="Sumikawa N."/>
            <person name="Tanurdzic M."/>
            <person name="Theissen G."/>
            <person name="Ulvskov P."/>
            <person name="Wakazuki S."/>
            <person name="Weng J.K."/>
            <person name="Willats W.W."/>
            <person name="Wipf D."/>
            <person name="Wolf P.G."/>
            <person name="Yang L."/>
            <person name="Zimmer A.D."/>
            <person name="Zhu Q."/>
            <person name="Mitros T."/>
            <person name="Hellsten U."/>
            <person name="Loque D."/>
            <person name="Otillar R."/>
            <person name="Salamov A."/>
            <person name="Schmutz J."/>
            <person name="Shapiro H."/>
            <person name="Lindquist E."/>
            <person name="Lucas S."/>
            <person name="Rokhsar D."/>
            <person name="Grigoriev I.V."/>
        </authorList>
    </citation>
    <scope>NUCLEOTIDE SEQUENCE [LARGE SCALE GENOMIC DNA]</scope>
</reference>
<evidence type="ECO:0000259" key="1">
    <source>
        <dbReference type="PROSITE" id="PS50280"/>
    </source>
</evidence>
<dbReference type="EMBL" id="GL377567">
    <property type="protein sequence ID" value="EFJ36038.1"/>
    <property type="molecule type" value="Genomic_DNA"/>
</dbReference>
<protein>
    <recommendedName>
        <fullName evidence="1">SET domain-containing protein</fullName>
    </recommendedName>
</protein>
<dbReference type="eggNOG" id="KOG2084">
    <property type="taxonomic scope" value="Eukaryota"/>
</dbReference>
<dbReference type="CDD" id="cd20071">
    <property type="entry name" value="SET_SMYD"/>
    <property type="match status" value="1"/>
</dbReference>
<keyword evidence="3" id="KW-1185">Reference proteome</keyword>
<dbReference type="Pfam" id="PF00856">
    <property type="entry name" value="SET"/>
    <property type="match status" value="1"/>
</dbReference>
<feature type="non-terminal residue" evidence="2">
    <location>
        <position position="1"/>
    </location>
</feature>
<organism evidence="3">
    <name type="scientific">Selaginella moellendorffii</name>
    <name type="common">Spikemoss</name>
    <dbReference type="NCBI Taxonomy" id="88036"/>
    <lineage>
        <taxon>Eukaryota</taxon>
        <taxon>Viridiplantae</taxon>
        <taxon>Streptophyta</taxon>
        <taxon>Embryophyta</taxon>
        <taxon>Tracheophyta</taxon>
        <taxon>Lycopodiopsida</taxon>
        <taxon>Selaginellales</taxon>
        <taxon>Selaginellaceae</taxon>
        <taxon>Selaginella</taxon>
    </lineage>
</organism>
<evidence type="ECO:0000313" key="2">
    <source>
        <dbReference type="EMBL" id="EFJ36038.1"/>
    </source>
</evidence>
<dbReference type="SUPFAM" id="SSF82199">
    <property type="entry name" value="SET domain"/>
    <property type="match status" value="1"/>
</dbReference>
<dbReference type="Proteomes" id="UP000001514">
    <property type="component" value="Unassembled WGS sequence"/>
</dbReference>
<dbReference type="FunCoup" id="D8QVC8">
    <property type="interactions" value="92"/>
</dbReference>
<dbReference type="Gene3D" id="1.10.220.160">
    <property type="match status" value="1"/>
</dbReference>